<comment type="caution">
    <text evidence="11">The sequence shown here is derived from an EMBL/GenBank/DDBJ whole genome shotgun (WGS) entry which is preliminary data.</text>
</comment>
<reference evidence="10 13" key="3">
    <citation type="submission" date="2020-07" db="EMBL/GenBank/DDBJ databases">
        <title>Sequencing the genomes of 1000 actinobacteria strains.</title>
        <authorList>
            <person name="Klenk H.-P."/>
        </authorList>
    </citation>
    <scope>NUCLEOTIDE SEQUENCE [LARGE SCALE GENOMIC DNA]</scope>
    <source>
        <strain evidence="10 13">DSM 45278</strain>
    </source>
</reference>
<keyword evidence="12" id="KW-1185">Reference proteome</keyword>
<dbReference type="InterPro" id="IPR051393">
    <property type="entry name" value="ABC_transporter_permease"/>
</dbReference>
<keyword evidence="2 7" id="KW-0813">Transport</keyword>
<keyword evidence="4 7" id="KW-0812">Transmembrane</keyword>
<dbReference type="InterPro" id="IPR000515">
    <property type="entry name" value="MetI-like"/>
</dbReference>
<dbReference type="OrthoDB" id="34224at2"/>
<keyword evidence="6 7" id="KW-0472">Membrane</keyword>
<keyword evidence="3" id="KW-1003">Cell membrane</keyword>
<dbReference type="RefSeq" id="WP_077689398.1">
    <property type="nucleotide sequence ID" value="NZ_JACCHL010000001.1"/>
</dbReference>
<dbReference type="Gene3D" id="1.10.3720.10">
    <property type="entry name" value="MetI-like"/>
    <property type="match status" value="1"/>
</dbReference>
<dbReference type="EMBL" id="JACCHL010000001">
    <property type="protein sequence ID" value="NYH54217.1"/>
    <property type="molecule type" value="Genomic_DNA"/>
</dbReference>
<dbReference type="InterPro" id="IPR035906">
    <property type="entry name" value="MetI-like_sf"/>
</dbReference>
<dbReference type="Proteomes" id="UP000584931">
    <property type="component" value="Unassembled WGS sequence"/>
</dbReference>
<keyword evidence="10" id="KW-0762">Sugar transport</keyword>
<evidence type="ECO:0000256" key="3">
    <source>
        <dbReference type="ARBA" id="ARBA00022475"/>
    </source>
</evidence>
<dbReference type="Pfam" id="PF00528">
    <property type="entry name" value="BPD_transp_1"/>
    <property type="match status" value="1"/>
</dbReference>
<evidence type="ECO:0000256" key="4">
    <source>
        <dbReference type="ARBA" id="ARBA00022692"/>
    </source>
</evidence>
<sequence length="315" mass="35218">MTSQTSAPAPRTSPGAPPRADRDLVDVRRRPTTWTGLWFVLPFLAFYLLFLLWPAVVGLGYTFTDRSLAGGPLSFVGPDNWQESLTDRALYDSLWNTLWFTILSVPLMVLLALGLALLTDHARRLGWFLRLSFFAPFVLPVAVMTLIWNWMYNPSLGLFNGTLARFGVQGPEWLFSEDTAMFSVVIATAWWQVGFNYLLYLAAMQSIPKDVYEAAAIDGAGAWQRVGRITLPLLARTTALITVLQLIGSLRVFEQIYLMTMGGPNFATRTVIQYIYDSGFVGLRVGLASSMAYIFMVLIIAASIAQFRLFSRKEA</sequence>
<feature type="transmembrane region" description="Helical" evidence="7">
    <location>
        <begin position="37"/>
        <end position="63"/>
    </location>
</feature>
<evidence type="ECO:0000313" key="11">
    <source>
        <dbReference type="EMBL" id="OOC53042.1"/>
    </source>
</evidence>
<keyword evidence="5 7" id="KW-1133">Transmembrane helix</keyword>
<dbReference type="GO" id="GO:0055085">
    <property type="term" value="P:transmembrane transport"/>
    <property type="evidence" value="ECO:0007669"/>
    <property type="project" value="InterPro"/>
</dbReference>
<evidence type="ECO:0000256" key="5">
    <source>
        <dbReference type="ARBA" id="ARBA00022989"/>
    </source>
</evidence>
<reference evidence="12" key="2">
    <citation type="submission" date="2016-08" db="EMBL/GenBank/DDBJ databases">
        <authorList>
            <person name="Tokovenko B."/>
            <person name="Kalinowski J."/>
        </authorList>
    </citation>
    <scope>NUCLEOTIDE SEQUENCE [LARGE SCALE GENOMIC DNA]</scope>
    <source>
        <strain evidence="12">UTMC102</strain>
    </source>
</reference>
<dbReference type="GO" id="GO:0005886">
    <property type="term" value="C:plasma membrane"/>
    <property type="evidence" value="ECO:0007669"/>
    <property type="project" value="UniProtKB-SubCell"/>
</dbReference>
<feature type="domain" description="ABC transmembrane type-1" evidence="9">
    <location>
        <begin position="94"/>
        <end position="306"/>
    </location>
</feature>
<reference evidence="11" key="1">
    <citation type="submission" date="2016-08" db="EMBL/GenBank/DDBJ databases">
        <authorList>
            <person name="Seilhamer J.J."/>
        </authorList>
    </citation>
    <scope>NUCLEOTIDE SEQUENCE [LARGE SCALE GENOMIC DNA]</scope>
    <source>
        <strain evidence="11">UTMC102</strain>
    </source>
</reference>
<evidence type="ECO:0000259" key="9">
    <source>
        <dbReference type="PROSITE" id="PS50928"/>
    </source>
</evidence>
<dbReference type="Proteomes" id="UP000189004">
    <property type="component" value="Unassembled WGS sequence"/>
</dbReference>
<dbReference type="SUPFAM" id="SSF161098">
    <property type="entry name" value="MetI-like"/>
    <property type="match status" value="1"/>
</dbReference>
<gene>
    <name evidence="10" type="ORF">HNR06_003806</name>
    <name evidence="11" type="ORF">NOSIN_03730</name>
</gene>
<protein>
    <submittedName>
        <fullName evidence="10">Multiple sugar transport system permease protein</fullName>
    </submittedName>
    <submittedName>
        <fullName evidence="11">Sugar ABC transporter permease</fullName>
    </submittedName>
</protein>
<comment type="subcellular location">
    <subcellularLocation>
        <location evidence="1 7">Cell membrane</location>
        <topology evidence="1 7">Multi-pass membrane protein</topology>
    </subcellularLocation>
</comment>
<evidence type="ECO:0000256" key="2">
    <source>
        <dbReference type="ARBA" id="ARBA00022448"/>
    </source>
</evidence>
<evidence type="ECO:0000313" key="13">
    <source>
        <dbReference type="Proteomes" id="UP000584931"/>
    </source>
</evidence>
<dbReference type="PANTHER" id="PTHR30193">
    <property type="entry name" value="ABC TRANSPORTER PERMEASE PROTEIN"/>
    <property type="match status" value="1"/>
</dbReference>
<evidence type="ECO:0000256" key="7">
    <source>
        <dbReference type="RuleBase" id="RU363032"/>
    </source>
</evidence>
<evidence type="ECO:0000313" key="10">
    <source>
        <dbReference type="EMBL" id="NYH54217.1"/>
    </source>
</evidence>
<accession>A0A7Y9XE90</accession>
<organism evidence="11 12">
    <name type="scientific">Nocardiopsis sinuspersici</name>
    <dbReference type="NCBI Taxonomy" id="501010"/>
    <lineage>
        <taxon>Bacteria</taxon>
        <taxon>Bacillati</taxon>
        <taxon>Actinomycetota</taxon>
        <taxon>Actinomycetes</taxon>
        <taxon>Streptosporangiales</taxon>
        <taxon>Nocardiopsidaceae</taxon>
        <taxon>Nocardiopsis</taxon>
    </lineage>
</organism>
<evidence type="ECO:0000256" key="1">
    <source>
        <dbReference type="ARBA" id="ARBA00004651"/>
    </source>
</evidence>
<feature type="transmembrane region" description="Helical" evidence="7">
    <location>
        <begin position="98"/>
        <end position="119"/>
    </location>
</feature>
<dbReference type="PROSITE" id="PS50928">
    <property type="entry name" value="ABC_TM1"/>
    <property type="match status" value="1"/>
</dbReference>
<dbReference type="STRING" id="501010.NOSIN_03730"/>
<evidence type="ECO:0000313" key="12">
    <source>
        <dbReference type="Proteomes" id="UP000189004"/>
    </source>
</evidence>
<feature type="transmembrane region" description="Helical" evidence="7">
    <location>
        <begin position="180"/>
        <end position="200"/>
    </location>
</feature>
<dbReference type="AlphaFoldDB" id="A0A1V3BXE0"/>
<accession>A0A1V3BXE0</accession>
<dbReference type="EMBL" id="MCOK01000001">
    <property type="protein sequence ID" value="OOC53042.1"/>
    <property type="molecule type" value="Genomic_DNA"/>
</dbReference>
<name>A0A1V3BXE0_9ACTN</name>
<comment type="similarity">
    <text evidence="7">Belongs to the binding-protein-dependent transport system permease family.</text>
</comment>
<feature type="region of interest" description="Disordered" evidence="8">
    <location>
        <begin position="1"/>
        <end position="22"/>
    </location>
</feature>
<evidence type="ECO:0000256" key="6">
    <source>
        <dbReference type="ARBA" id="ARBA00023136"/>
    </source>
</evidence>
<evidence type="ECO:0000256" key="8">
    <source>
        <dbReference type="SAM" id="MobiDB-lite"/>
    </source>
</evidence>
<feature type="transmembrane region" description="Helical" evidence="7">
    <location>
        <begin position="291"/>
        <end position="310"/>
    </location>
</feature>
<proteinExistence type="inferred from homology"/>
<dbReference type="PANTHER" id="PTHR30193:SF41">
    <property type="entry name" value="DIACETYLCHITOBIOSE UPTAKE SYSTEM PERMEASE PROTEIN NGCF"/>
    <property type="match status" value="1"/>
</dbReference>
<dbReference type="CDD" id="cd06261">
    <property type="entry name" value="TM_PBP2"/>
    <property type="match status" value="1"/>
</dbReference>
<feature type="transmembrane region" description="Helical" evidence="7">
    <location>
        <begin position="131"/>
        <end position="151"/>
    </location>
</feature>